<evidence type="ECO:0000256" key="3">
    <source>
        <dbReference type="ARBA" id="ARBA00022741"/>
    </source>
</evidence>
<organism evidence="9 10">
    <name type="scientific">Candidatus Magasanikbacteria bacterium CG10_big_fil_rev_8_21_14_0_10_36_16</name>
    <dbReference type="NCBI Taxonomy" id="1974645"/>
    <lineage>
        <taxon>Bacteria</taxon>
        <taxon>Candidatus Magasanikiibacteriota</taxon>
    </lineage>
</organism>
<protein>
    <recommendedName>
        <fullName evidence="5">protein adenylyltransferase</fullName>
        <ecNumber evidence="5">2.7.7.108</ecNumber>
    </recommendedName>
</protein>
<sequence length="204" mass="23107">MGGLSRYNTGDAGLVEQGVLKNKLNIIDSQVLSDIETILLNDSYDFFINRLQNKGLVFDVKLVFDIHKFFLGTLYSWAGSIRKVNISKGESFFVPSVYIPNALDYFEGILKKNMPIKGDNKSIVVKKIALIACEFNVIHPFREGNGRTIRLFIDLLLLSIGYKVADYSQVSVRNYIEASIAGMNKDYKPMEKVLRKVLSIQKTR</sequence>
<evidence type="ECO:0000259" key="8">
    <source>
        <dbReference type="PROSITE" id="PS51459"/>
    </source>
</evidence>
<dbReference type="EC" id="2.7.7.108" evidence="5"/>
<keyword evidence="2" id="KW-0548">Nucleotidyltransferase</keyword>
<comment type="caution">
    <text evidence="9">The sequence shown here is derived from an EMBL/GenBank/DDBJ whole genome shotgun (WGS) entry which is preliminary data.</text>
</comment>
<evidence type="ECO:0000256" key="7">
    <source>
        <dbReference type="ARBA" id="ARBA00048696"/>
    </source>
</evidence>
<dbReference type="AlphaFoldDB" id="A0A2H0TZ31"/>
<evidence type="ECO:0000256" key="5">
    <source>
        <dbReference type="ARBA" id="ARBA00034531"/>
    </source>
</evidence>
<dbReference type="Gene3D" id="1.10.3290.10">
    <property type="entry name" value="Fido-like domain"/>
    <property type="match status" value="1"/>
</dbReference>
<accession>A0A2H0TZ31</accession>
<evidence type="ECO:0000313" key="9">
    <source>
        <dbReference type="EMBL" id="PIR78486.1"/>
    </source>
</evidence>
<keyword evidence="4" id="KW-0067">ATP-binding</keyword>
<dbReference type="EMBL" id="PFBU01000025">
    <property type="protein sequence ID" value="PIR78486.1"/>
    <property type="molecule type" value="Genomic_DNA"/>
</dbReference>
<evidence type="ECO:0000256" key="1">
    <source>
        <dbReference type="ARBA" id="ARBA00022679"/>
    </source>
</evidence>
<evidence type="ECO:0000256" key="4">
    <source>
        <dbReference type="ARBA" id="ARBA00022840"/>
    </source>
</evidence>
<feature type="domain" description="Fido" evidence="8">
    <location>
        <begin position="58"/>
        <end position="196"/>
    </location>
</feature>
<dbReference type="PROSITE" id="PS51459">
    <property type="entry name" value="FIDO"/>
    <property type="match status" value="1"/>
</dbReference>
<dbReference type="Proteomes" id="UP000230852">
    <property type="component" value="Unassembled WGS sequence"/>
</dbReference>
<keyword evidence="3" id="KW-0547">Nucleotide-binding</keyword>
<dbReference type="GO" id="GO:0051302">
    <property type="term" value="P:regulation of cell division"/>
    <property type="evidence" value="ECO:0007669"/>
    <property type="project" value="TreeGrafter"/>
</dbReference>
<dbReference type="InterPro" id="IPR036597">
    <property type="entry name" value="Fido-like_dom_sf"/>
</dbReference>
<dbReference type="InterPro" id="IPR003812">
    <property type="entry name" value="Fido"/>
</dbReference>
<proteinExistence type="predicted"/>
<keyword evidence="1" id="KW-0808">Transferase</keyword>
<comment type="catalytic activity">
    <reaction evidence="7">
        <text>L-tyrosyl-[protein] + ATP = O-(5'-adenylyl)-L-tyrosyl-[protein] + diphosphate</text>
        <dbReference type="Rhea" id="RHEA:54288"/>
        <dbReference type="Rhea" id="RHEA-COMP:10136"/>
        <dbReference type="Rhea" id="RHEA-COMP:13846"/>
        <dbReference type="ChEBI" id="CHEBI:30616"/>
        <dbReference type="ChEBI" id="CHEBI:33019"/>
        <dbReference type="ChEBI" id="CHEBI:46858"/>
        <dbReference type="ChEBI" id="CHEBI:83624"/>
        <dbReference type="EC" id="2.7.7.108"/>
    </reaction>
</comment>
<dbReference type="PANTHER" id="PTHR39560:SF1">
    <property type="entry name" value="PROTEIN ADENYLYLTRANSFERASE FIC-RELATED"/>
    <property type="match status" value="1"/>
</dbReference>
<reference evidence="10" key="1">
    <citation type="submission" date="2017-09" db="EMBL/GenBank/DDBJ databases">
        <title>Depth-based differentiation of microbial function through sediment-hosted aquifers and enrichment of novel symbionts in the deep terrestrial subsurface.</title>
        <authorList>
            <person name="Probst A.J."/>
            <person name="Ladd B."/>
            <person name="Jarett J.K."/>
            <person name="Geller-Mcgrath D.E."/>
            <person name="Sieber C.M.K."/>
            <person name="Emerson J.B."/>
            <person name="Anantharaman K."/>
            <person name="Thomas B.C."/>
            <person name="Malmstrom R."/>
            <person name="Stieglmeier M."/>
            <person name="Klingl A."/>
            <person name="Woyke T."/>
            <person name="Ryan C.M."/>
            <person name="Banfield J.F."/>
        </authorList>
    </citation>
    <scope>NUCLEOTIDE SEQUENCE [LARGE SCALE GENOMIC DNA]</scope>
</reference>
<dbReference type="PANTHER" id="PTHR39560">
    <property type="entry name" value="PROTEIN ADENYLYLTRANSFERASE FIC-RELATED"/>
    <property type="match status" value="1"/>
</dbReference>
<dbReference type="GO" id="GO:0070733">
    <property type="term" value="F:AMPylase activity"/>
    <property type="evidence" value="ECO:0007669"/>
    <property type="project" value="UniProtKB-EC"/>
</dbReference>
<name>A0A2H0TZ31_9BACT</name>
<evidence type="ECO:0000313" key="10">
    <source>
        <dbReference type="Proteomes" id="UP000230852"/>
    </source>
</evidence>
<evidence type="ECO:0000256" key="6">
    <source>
        <dbReference type="ARBA" id="ARBA00047939"/>
    </source>
</evidence>
<dbReference type="Pfam" id="PF02661">
    <property type="entry name" value="Fic"/>
    <property type="match status" value="1"/>
</dbReference>
<dbReference type="SUPFAM" id="SSF140931">
    <property type="entry name" value="Fic-like"/>
    <property type="match status" value="1"/>
</dbReference>
<dbReference type="GO" id="GO:0005524">
    <property type="term" value="F:ATP binding"/>
    <property type="evidence" value="ECO:0007669"/>
    <property type="project" value="UniProtKB-KW"/>
</dbReference>
<gene>
    <name evidence="9" type="ORF">COU28_01460</name>
</gene>
<evidence type="ECO:0000256" key="2">
    <source>
        <dbReference type="ARBA" id="ARBA00022695"/>
    </source>
</evidence>
<comment type="catalytic activity">
    <reaction evidence="6">
        <text>L-threonyl-[protein] + ATP = 3-O-(5'-adenylyl)-L-threonyl-[protein] + diphosphate</text>
        <dbReference type="Rhea" id="RHEA:54292"/>
        <dbReference type="Rhea" id="RHEA-COMP:11060"/>
        <dbReference type="Rhea" id="RHEA-COMP:13847"/>
        <dbReference type="ChEBI" id="CHEBI:30013"/>
        <dbReference type="ChEBI" id="CHEBI:30616"/>
        <dbReference type="ChEBI" id="CHEBI:33019"/>
        <dbReference type="ChEBI" id="CHEBI:138113"/>
        <dbReference type="EC" id="2.7.7.108"/>
    </reaction>
</comment>